<dbReference type="EMBL" id="LR796892">
    <property type="protein sequence ID" value="CAB4173061.1"/>
    <property type="molecule type" value="Genomic_DNA"/>
</dbReference>
<gene>
    <name evidence="3" type="ORF">UFOVP1023_28</name>
    <name evidence="4" type="ORF">UFOVP1383_49</name>
    <name evidence="5" type="ORF">UFOVP1477_58</name>
    <name evidence="1" type="ORF">UFOVP848_51</name>
    <name evidence="2" type="ORF">UFOVP945_14</name>
</gene>
<accession>A0A6J5PUM8</accession>
<reference evidence="2" key="1">
    <citation type="submission" date="2020-05" db="EMBL/GenBank/DDBJ databases">
        <authorList>
            <person name="Chiriac C."/>
            <person name="Salcher M."/>
            <person name="Ghai R."/>
            <person name="Kavagutti S V."/>
        </authorList>
    </citation>
    <scope>NUCLEOTIDE SEQUENCE</scope>
</reference>
<protein>
    <submittedName>
        <fullName evidence="2">Uncharacterized protein</fullName>
    </submittedName>
</protein>
<evidence type="ECO:0000313" key="1">
    <source>
        <dbReference type="EMBL" id="CAB4166893.1"/>
    </source>
</evidence>
<proteinExistence type="predicted"/>
<dbReference type="EMBL" id="LR796797">
    <property type="protein sequence ID" value="CAB4166893.1"/>
    <property type="molecule type" value="Genomic_DNA"/>
</dbReference>
<evidence type="ECO:0000313" key="2">
    <source>
        <dbReference type="EMBL" id="CAB4173061.1"/>
    </source>
</evidence>
<organism evidence="2">
    <name type="scientific">uncultured Caudovirales phage</name>
    <dbReference type="NCBI Taxonomy" id="2100421"/>
    <lineage>
        <taxon>Viruses</taxon>
        <taxon>Duplodnaviria</taxon>
        <taxon>Heunggongvirae</taxon>
        <taxon>Uroviricota</taxon>
        <taxon>Caudoviricetes</taxon>
        <taxon>Peduoviridae</taxon>
        <taxon>Maltschvirus</taxon>
        <taxon>Maltschvirus maltsch</taxon>
    </lineage>
</organism>
<name>A0A6J5PUM8_9CAUD</name>
<dbReference type="EMBL" id="LR797436">
    <property type="protein sequence ID" value="CAB4216090.1"/>
    <property type="molecule type" value="Genomic_DNA"/>
</dbReference>
<evidence type="ECO:0000313" key="5">
    <source>
        <dbReference type="EMBL" id="CAB4216090.1"/>
    </source>
</evidence>
<dbReference type="EMBL" id="LR796982">
    <property type="protein sequence ID" value="CAB4179639.1"/>
    <property type="molecule type" value="Genomic_DNA"/>
</dbReference>
<evidence type="ECO:0000313" key="3">
    <source>
        <dbReference type="EMBL" id="CAB4179639.1"/>
    </source>
</evidence>
<sequence>MIARAALIVPVAGLLALAVAIGDGASIAGGAAMLVLVGLVAFEPRA</sequence>
<evidence type="ECO:0000313" key="4">
    <source>
        <dbReference type="EMBL" id="CAB4204295.1"/>
    </source>
</evidence>
<dbReference type="EMBL" id="LR797339">
    <property type="protein sequence ID" value="CAB4204295.1"/>
    <property type="molecule type" value="Genomic_DNA"/>
</dbReference>